<keyword evidence="4" id="KW-1185">Reference proteome</keyword>
<evidence type="ECO:0000313" key="4">
    <source>
        <dbReference type="Proteomes" id="UP001549320"/>
    </source>
</evidence>
<dbReference type="PROSITE" id="PS50110">
    <property type="entry name" value="RESPONSE_REGULATORY"/>
    <property type="match status" value="1"/>
</dbReference>
<accession>A0ABV2QA33</accession>
<dbReference type="SUPFAM" id="SSF52172">
    <property type="entry name" value="CheY-like"/>
    <property type="match status" value="1"/>
</dbReference>
<feature type="domain" description="Response regulatory" evidence="2">
    <location>
        <begin position="2"/>
        <end position="120"/>
    </location>
</feature>
<protein>
    <submittedName>
        <fullName evidence="3">Two-component system OmpR family response regulator</fullName>
    </submittedName>
</protein>
<sequence length="123" mass="13716">MRAYIIEDNPTIRENLVGTLEELAGVKSVGFSETEGQGAQWLQDHRDKWDLVIVDLFLKQGSGLGVIEACKQRDPRQRVIVLTNYATPDIRTRCYQLGADAVFDKSTDIDSLIDFCVDLGGVN</sequence>
<dbReference type="InterPro" id="IPR051015">
    <property type="entry name" value="EvgA-like"/>
</dbReference>
<name>A0ABV2QA33_9BURK</name>
<feature type="modified residue" description="4-aspartylphosphate" evidence="1">
    <location>
        <position position="55"/>
    </location>
</feature>
<dbReference type="Pfam" id="PF00072">
    <property type="entry name" value="Response_reg"/>
    <property type="match status" value="1"/>
</dbReference>
<gene>
    <name evidence="3" type="ORF">ABIE13_003007</name>
</gene>
<organism evidence="3 4">
    <name type="scientific">Ottowia thiooxydans</name>
    <dbReference type="NCBI Taxonomy" id="219182"/>
    <lineage>
        <taxon>Bacteria</taxon>
        <taxon>Pseudomonadati</taxon>
        <taxon>Pseudomonadota</taxon>
        <taxon>Betaproteobacteria</taxon>
        <taxon>Burkholderiales</taxon>
        <taxon>Comamonadaceae</taxon>
        <taxon>Ottowia</taxon>
    </lineage>
</organism>
<dbReference type="Proteomes" id="UP001549320">
    <property type="component" value="Unassembled WGS sequence"/>
</dbReference>
<dbReference type="RefSeq" id="WP_354444645.1">
    <property type="nucleotide sequence ID" value="NZ_JBEPSH010000005.1"/>
</dbReference>
<dbReference type="Gene3D" id="3.40.50.2300">
    <property type="match status" value="1"/>
</dbReference>
<dbReference type="PANTHER" id="PTHR45566">
    <property type="entry name" value="HTH-TYPE TRANSCRIPTIONAL REGULATOR YHJB-RELATED"/>
    <property type="match status" value="1"/>
</dbReference>
<dbReference type="PANTHER" id="PTHR45566:SF2">
    <property type="entry name" value="NARL SUBFAMILY"/>
    <property type="match status" value="1"/>
</dbReference>
<evidence type="ECO:0000259" key="2">
    <source>
        <dbReference type="PROSITE" id="PS50110"/>
    </source>
</evidence>
<evidence type="ECO:0000256" key="1">
    <source>
        <dbReference type="PROSITE-ProRule" id="PRU00169"/>
    </source>
</evidence>
<keyword evidence="1" id="KW-0597">Phosphoprotein</keyword>
<proteinExistence type="predicted"/>
<reference evidence="3 4" key="1">
    <citation type="submission" date="2024-06" db="EMBL/GenBank/DDBJ databases">
        <title>Sorghum-associated microbial communities from plants grown in Nebraska, USA.</title>
        <authorList>
            <person name="Schachtman D."/>
        </authorList>
    </citation>
    <scope>NUCLEOTIDE SEQUENCE [LARGE SCALE GENOMIC DNA]</scope>
    <source>
        <strain evidence="3 4">2709</strain>
    </source>
</reference>
<comment type="caution">
    <text evidence="3">The sequence shown here is derived from an EMBL/GenBank/DDBJ whole genome shotgun (WGS) entry which is preliminary data.</text>
</comment>
<dbReference type="InterPro" id="IPR011006">
    <property type="entry name" value="CheY-like_superfamily"/>
</dbReference>
<dbReference type="EMBL" id="JBEPSH010000005">
    <property type="protein sequence ID" value="MET4577896.1"/>
    <property type="molecule type" value="Genomic_DNA"/>
</dbReference>
<evidence type="ECO:0000313" key="3">
    <source>
        <dbReference type="EMBL" id="MET4577896.1"/>
    </source>
</evidence>
<dbReference type="InterPro" id="IPR001789">
    <property type="entry name" value="Sig_transdc_resp-reg_receiver"/>
</dbReference>
<dbReference type="SMART" id="SM00448">
    <property type="entry name" value="REC"/>
    <property type="match status" value="1"/>
</dbReference>